<dbReference type="AlphaFoldDB" id="A0A6G1DTI9"/>
<reference evidence="1 2" key="1">
    <citation type="submission" date="2019-11" db="EMBL/GenBank/DDBJ databases">
        <title>Whole genome sequence of Oryza granulata.</title>
        <authorList>
            <person name="Li W."/>
        </authorList>
    </citation>
    <scope>NUCLEOTIDE SEQUENCE [LARGE SCALE GENOMIC DNA]</scope>
    <source>
        <strain evidence="2">cv. Menghai</strain>
        <tissue evidence="1">Leaf</tissue>
    </source>
</reference>
<gene>
    <name evidence="1" type="ORF">E2562_038584</name>
</gene>
<evidence type="ECO:0000313" key="2">
    <source>
        <dbReference type="Proteomes" id="UP000479710"/>
    </source>
</evidence>
<proteinExistence type="predicted"/>
<accession>A0A6G1DTI9</accession>
<organism evidence="1 2">
    <name type="scientific">Oryza meyeriana var. granulata</name>
    <dbReference type="NCBI Taxonomy" id="110450"/>
    <lineage>
        <taxon>Eukaryota</taxon>
        <taxon>Viridiplantae</taxon>
        <taxon>Streptophyta</taxon>
        <taxon>Embryophyta</taxon>
        <taxon>Tracheophyta</taxon>
        <taxon>Spermatophyta</taxon>
        <taxon>Magnoliopsida</taxon>
        <taxon>Liliopsida</taxon>
        <taxon>Poales</taxon>
        <taxon>Poaceae</taxon>
        <taxon>BOP clade</taxon>
        <taxon>Oryzoideae</taxon>
        <taxon>Oryzeae</taxon>
        <taxon>Oryzinae</taxon>
        <taxon>Oryza</taxon>
        <taxon>Oryza meyeriana</taxon>
    </lineage>
</organism>
<sequence>MDDEEPEGEADDAHKASVETSQISLLAGSGIRVAYTTHIRVQLGDDTLTALIDFDCRWQYMTGCA</sequence>
<dbReference type="EMBL" id="SPHZ02000006">
    <property type="protein sequence ID" value="KAF0915736.1"/>
    <property type="molecule type" value="Genomic_DNA"/>
</dbReference>
<protein>
    <submittedName>
        <fullName evidence="1">Uncharacterized protein</fullName>
    </submittedName>
</protein>
<name>A0A6G1DTI9_9ORYZ</name>
<dbReference type="Proteomes" id="UP000479710">
    <property type="component" value="Unassembled WGS sequence"/>
</dbReference>
<keyword evidence="2" id="KW-1185">Reference proteome</keyword>
<comment type="caution">
    <text evidence="1">The sequence shown here is derived from an EMBL/GenBank/DDBJ whole genome shotgun (WGS) entry which is preliminary data.</text>
</comment>
<evidence type="ECO:0000313" key="1">
    <source>
        <dbReference type="EMBL" id="KAF0915736.1"/>
    </source>
</evidence>